<dbReference type="InterPro" id="IPR000944">
    <property type="entry name" value="Tscrpt_reg_Rrf2"/>
</dbReference>
<dbReference type="NCBIfam" id="TIGR00738">
    <property type="entry name" value="rrf2_super"/>
    <property type="match status" value="1"/>
</dbReference>
<dbReference type="GO" id="GO:0003700">
    <property type="term" value="F:DNA-binding transcription factor activity"/>
    <property type="evidence" value="ECO:0007669"/>
    <property type="project" value="TreeGrafter"/>
</dbReference>
<reference evidence="1 2" key="1">
    <citation type="submission" date="2019-07" db="EMBL/GenBank/DDBJ databases">
        <authorList>
            <person name="Zhu P."/>
        </authorList>
    </citation>
    <scope>NUCLEOTIDE SEQUENCE [LARGE SCALE GENOMIC DNA]</scope>
    <source>
        <strain evidence="1 2">SSL-25</strain>
    </source>
</reference>
<dbReference type="OrthoDB" id="9808360at2"/>
<dbReference type="PANTHER" id="PTHR33221:SF13">
    <property type="entry name" value="TRANSCRIPTIONAL REGULATOR-RELATED"/>
    <property type="match status" value="1"/>
</dbReference>
<dbReference type="AlphaFoldDB" id="A0A5B8JCT8"/>
<evidence type="ECO:0000313" key="2">
    <source>
        <dbReference type="Proteomes" id="UP000320580"/>
    </source>
</evidence>
<organism evidence="1 2">
    <name type="scientific">Streptomyces qinzhouensis</name>
    <dbReference type="NCBI Taxonomy" id="2599401"/>
    <lineage>
        <taxon>Bacteria</taxon>
        <taxon>Bacillati</taxon>
        <taxon>Actinomycetota</taxon>
        <taxon>Actinomycetes</taxon>
        <taxon>Kitasatosporales</taxon>
        <taxon>Streptomycetaceae</taxon>
        <taxon>Streptomyces</taxon>
    </lineage>
</organism>
<protein>
    <submittedName>
        <fullName evidence="1">Rrf2 family transcriptional regulator</fullName>
    </submittedName>
</protein>
<dbReference type="EMBL" id="CP042266">
    <property type="protein sequence ID" value="QDY78244.1"/>
    <property type="molecule type" value="Genomic_DNA"/>
</dbReference>
<dbReference type="PANTHER" id="PTHR33221">
    <property type="entry name" value="WINGED HELIX-TURN-HELIX TRANSCRIPTIONAL REGULATOR, RRF2 FAMILY"/>
    <property type="match status" value="1"/>
</dbReference>
<sequence>MSEGVEWALHGCLNLAWAEEGEDARAVPAAVLARMYELPPAYLNKQLQALARAGIVGSTSGPRGGFRLARSPREITLLDVVVAIEGADEAFRCTGILGQGPDGDPSVDYRKTCVISQTMRRAELRWRRELAGQTLADIMTTVRERFPAVPGETRDRLANLRP</sequence>
<dbReference type="PROSITE" id="PS01332">
    <property type="entry name" value="HTH_RRF2_1"/>
    <property type="match status" value="1"/>
</dbReference>
<dbReference type="InterPro" id="IPR030489">
    <property type="entry name" value="TR_Rrf2-type_CS"/>
</dbReference>
<dbReference type="PROSITE" id="PS51197">
    <property type="entry name" value="HTH_RRF2_2"/>
    <property type="match status" value="1"/>
</dbReference>
<keyword evidence="2" id="KW-1185">Reference proteome</keyword>
<dbReference type="SUPFAM" id="SSF46785">
    <property type="entry name" value="Winged helix' DNA-binding domain"/>
    <property type="match status" value="1"/>
</dbReference>
<dbReference type="Gene3D" id="1.10.10.10">
    <property type="entry name" value="Winged helix-like DNA-binding domain superfamily/Winged helix DNA-binding domain"/>
    <property type="match status" value="1"/>
</dbReference>
<dbReference type="GO" id="GO:0005829">
    <property type="term" value="C:cytosol"/>
    <property type="evidence" value="ECO:0007669"/>
    <property type="project" value="TreeGrafter"/>
</dbReference>
<dbReference type="InterPro" id="IPR036388">
    <property type="entry name" value="WH-like_DNA-bd_sf"/>
</dbReference>
<dbReference type="Proteomes" id="UP000320580">
    <property type="component" value="Chromosome"/>
</dbReference>
<name>A0A5B8JCT8_9ACTN</name>
<gene>
    <name evidence="1" type="ORF">FQU76_19060</name>
</gene>
<dbReference type="Pfam" id="PF02082">
    <property type="entry name" value="Rrf2"/>
    <property type="match status" value="1"/>
</dbReference>
<proteinExistence type="predicted"/>
<dbReference type="InterPro" id="IPR036390">
    <property type="entry name" value="WH_DNA-bd_sf"/>
</dbReference>
<evidence type="ECO:0000313" key="1">
    <source>
        <dbReference type="EMBL" id="QDY78244.1"/>
    </source>
</evidence>
<accession>A0A5B8JCT8</accession>
<dbReference type="KEGG" id="sqz:FQU76_19060"/>